<evidence type="ECO:0000256" key="3">
    <source>
        <dbReference type="ARBA" id="ARBA00022475"/>
    </source>
</evidence>
<dbReference type="InterPro" id="IPR036640">
    <property type="entry name" value="ABC1_TM_sf"/>
</dbReference>
<evidence type="ECO:0000256" key="8">
    <source>
        <dbReference type="ARBA" id="ARBA00023136"/>
    </source>
</evidence>
<dbReference type="Gene3D" id="3.40.50.300">
    <property type="entry name" value="P-loop containing nucleotide triphosphate hydrolases"/>
    <property type="match status" value="1"/>
</dbReference>
<dbReference type="SMART" id="SM00382">
    <property type="entry name" value="AAA"/>
    <property type="match status" value="1"/>
</dbReference>
<dbReference type="PANTHER" id="PTHR24221">
    <property type="entry name" value="ATP-BINDING CASSETTE SUB-FAMILY B"/>
    <property type="match status" value="1"/>
</dbReference>
<comment type="subcellular location">
    <subcellularLocation>
        <location evidence="1">Cell membrane</location>
        <topology evidence="1">Multi-pass membrane protein</topology>
    </subcellularLocation>
</comment>
<dbReference type="Pfam" id="PF00664">
    <property type="entry name" value="ABC_membrane"/>
    <property type="match status" value="1"/>
</dbReference>
<dbReference type="GO" id="GO:0005524">
    <property type="term" value="F:ATP binding"/>
    <property type="evidence" value="ECO:0007669"/>
    <property type="project" value="UniProtKB-KW"/>
</dbReference>
<dbReference type="RefSeq" id="WP_193923726.1">
    <property type="nucleotide sequence ID" value="NZ_JADEWL010000107.1"/>
</dbReference>
<gene>
    <name evidence="12" type="ORF">IQ247_23450</name>
</gene>
<evidence type="ECO:0000259" key="11">
    <source>
        <dbReference type="PROSITE" id="PS50929"/>
    </source>
</evidence>
<sequence>MASQDSRKTKPKKPKKPKDIKAALPGIGQILRRFAPQIKKEKNLLIMSFLGLMAEIGLHLLEPWPLKLIFDYILVPDFQAKISELPLLSGFTPVTLVTIFSVSLIAIVGLRACAAYFSVYGMALAASNVLTEVRTELYIHIQSLSLSFHNKAKTGDLITRITSDIDKIREVTVMALLPLLANSLTIIGMILIMFWLHWELALIAVILFPLFIYSTYRFTQRIRGVVKSHRKREGNLAAAAAESLSAIKVVQALSLEEMLEESFADENRRSLQATVKIRKLSAGLERLVELLVGFATALVLWRGVYLVLENDITPGDLLIFVNYFRIAFKPMRVLAKYVGQITKATASGERILDILDRVPAIQDSRFAIDTPPLRGCIEFRNVSFGYEPENPILKNINFKVLPGQRVALVGASGGGKSTMTNLLLRLYDPTTGEIYVDGHSLREYKLQSYRRQVSVVLQDSVLFAASIRENITYGDLAATDKDIERAARLANAHNFIMELPEGYDTVLGERGCTLSGGQRQRIAIARAAVRNAPIVILDEPTTGLDQESEYLVNEALDRLTQEKTTITISHNLKAIQDVDVIFYIEGGKILEQGTHNQLIHLSGRYAAMYALQSAVGNGNTELGVRS</sequence>
<dbReference type="GO" id="GO:0034040">
    <property type="term" value="F:ATPase-coupled lipid transmembrane transporter activity"/>
    <property type="evidence" value="ECO:0007669"/>
    <property type="project" value="TreeGrafter"/>
</dbReference>
<feature type="transmembrane region" description="Helical" evidence="9">
    <location>
        <begin position="94"/>
        <end position="117"/>
    </location>
</feature>
<name>A0A8J7F3I0_9CYAN</name>
<organism evidence="12 13">
    <name type="scientific">Plectonema cf. radiosum LEGE 06105</name>
    <dbReference type="NCBI Taxonomy" id="945769"/>
    <lineage>
        <taxon>Bacteria</taxon>
        <taxon>Bacillati</taxon>
        <taxon>Cyanobacteriota</taxon>
        <taxon>Cyanophyceae</taxon>
        <taxon>Oscillatoriophycideae</taxon>
        <taxon>Oscillatoriales</taxon>
        <taxon>Microcoleaceae</taxon>
        <taxon>Plectonema</taxon>
    </lineage>
</organism>
<evidence type="ECO:0000313" key="13">
    <source>
        <dbReference type="Proteomes" id="UP000620559"/>
    </source>
</evidence>
<dbReference type="PANTHER" id="PTHR24221:SF468">
    <property type="entry name" value="ABC TRANSPORTER"/>
    <property type="match status" value="1"/>
</dbReference>
<keyword evidence="5" id="KW-0547">Nucleotide-binding</keyword>
<comment type="caution">
    <text evidence="12">The sequence shown here is derived from an EMBL/GenBank/DDBJ whole genome shotgun (WGS) entry which is preliminary data.</text>
</comment>
<dbReference type="AlphaFoldDB" id="A0A8J7F3I0"/>
<dbReference type="SUPFAM" id="SSF52540">
    <property type="entry name" value="P-loop containing nucleoside triphosphate hydrolases"/>
    <property type="match status" value="1"/>
</dbReference>
<dbReference type="InterPro" id="IPR011527">
    <property type="entry name" value="ABC1_TM_dom"/>
</dbReference>
<keyword evidence="8 9" id="KW-0472">Membrane</keyword>
<feature type="domain" description="ABC transporter" evidence="10">
    <location>
        <begin position="377"/>
        <end position="611"/>
    </location>
</feature>
<accession>A0A8J7F3I0</accession>
<dbReference type="PROSITE" id="PS50929">
    <property type="entry name" value="ABC_TM1F"/>
    <property type="match status" value="1"/>
</dbReference>
<reference evidence="12" key="1">
    <citation type="submission" date="2020-10" db="EMBL/GenBank/DDBJ databases">
        <authorList>
            <person name="Castelo-Branco R."/>
            <person name="Eusebio N."/>
            <person name="Adriana R."/>
            <person name="Vieira A."/>
            <person name="Brugerolle De Fraissinette N."/>
            <person name="Rezende De Castro R."/>
            <person name="Schneider M.P."/>
            <person name="Vasconcelos V."/>
            <person name="Leao P.N."/>
        </authorList>
    </citation>
    <scope>NUCLEOTIDE SEQUENCE</scope>
    <source>
        <strain evidence="12">LEGE 06105</strain>
    </source>
</reference>
<feature type="transmembrane region" description="Helical" evidence="9">
    <location>
        <begin position="287"/>
        <end position="308"/>
    </location>
</feature>
<evidence type="ECO:0000256" key="1">
    <source>
        <dbReference type="ARBA" id="ARBA00004651"/>
    </source>
</evidence>
<dbReference type="GO" id="GO:0005886">
    <property type="term" value="C:plasma membrane"/>
    <property type="evidence" value="ECO:0007669"/>
    <property type="project" value="UniProtKB-SubCell"/>
</dbReference>
<evidence type="ECO:0000259" key="10">
    <source>
        <dbReference type="PROSITE" id="PS50893"/>
    </source>
</evidence>
<feature type="transmembrane region" description="Helical" evidence="9">
    <location>
        <begin position="173"/>
        <end position="194"/>
    </location>
</feature>
<feature type="transmembrane region" description="Helical" evidence="9">
    <location>
        <begin position="43"/>
        <end position="61"/>
    </location>
</feature>
<dbReference type="Pfam" id="PF00005">
    <property type="entry name" value="ABC_tran"/>
    <property type="match status" value="1"/>
</dbReference>
<dbReference type="EMBL" id="JADEWL010000107">
    <property type="protein sequence ID" value="MBE9215586.1"/>
    <property type="molecule type" value="Genomic_DNA"/>
</dbReference>
<dbReference type="FunFam" id="3.40.50.300:FF:000221">
    <property type="entry name" value="Multidrug ABC transporter ATP-binding protein"/>
    <property type="match status" value="1"/>
</dbReference>
<proteinExistence type="predicted"/>
<evidence type="ECO:0000256" key="9">
    <source>
        <dbReference type="SAM" id="Phobius"/>
    </source>
</evidence>
<keyword evidence="13" id="KW-1185">Reference proteome</keyword>
<evidence type="ECO:0000256" key="2">
    <source>
        <dbReference type="ARBA" id="ARBA00022448"/>
    </source>
</evidence>
<dbReference type="GO" id="GO:0140359">
    <property type="term" value="F:ABC-type transporter activity"/>
    <property type="evidence" value="ECO:0007669"/>
    <property type="project" value="InterPro"/>
</dbReference>
<evidence type="ECO:0000256" key="6">
    <source>
        <dbReference type="ARBA" id="ARBA00022840"/>
    </source>
</evidence>
<dbReference type="PROSITE" id="PS50893">
    <property type="entry name" value="ABC_TRANSPORTER_2"/>
    <property type="match status" value="1"/>
</dbReference>
<dbReference type="InterPro" id="IPR003439">
    <property type="entry name" value="ABC_transporter-like_ATP-bd"/>
</dbReference>
<keyword evidence="6 12" id="KW-0067">ATP-binding</keyword>
<dbReference type="InterPro" id="IPR003593">
    <property type="entry name" value="AAA+_ATPase"/>
</dbReference>
<keyword evidence="4 9" id="KW-0812">Transmembrane</keyword>
<evidence type="ECO:0000256" key="4">
    <source>
        <dbReference type="ARBA" id="ARBA00022692"/>
    </source>
</evidence>
<protein>
    <submittedName>
        <fullName evidence="12">ABC transporter ATP-binding protein</fullName>
    </submittedName>
</protein>
<evidence type="ECO:0000256" key="7">
    <source>
        <dbReference type="ARBA" id="ARBA00022989"/>
    </source>
</evidence>
<feature type="domain" description="ABC transmembrane type-1" evidence="11">
    <location>
        <begin position="46"/>
        <end position="343"/>
    </location>
</feature>
<dbReference type="CDD" id="cd18564">
    <property type="entry name" value="ABC_6TM_exporter_like"/>
    <property type="match status" value="1"/>
</dbReference>
<dbReference type="GO" id="GO:0016887">
    <property type="term" value="F:ATP hydrolysis activity"/>
    <property type="evidence" value="ECO:0007669"/>
    <property type="project" value="InterPro"/>
</dbReference>
<evidence type="ECO:0000256" key="5">
    <source>
        <dbReference type="ARBA" id="ARBA00022741"/>
    </source>
</evidence>
<dbReference type="InterPro" id="IPR017871">
    <property type="entry name" value="ABC_transporter-like_CS"/>
</dbReference>
<dbReference type="Proteomes" id="UP000620559">
    <property type="component" value="Unassembled WGS sequence"/>
</dbReference>
<dbReference type="SUPFAM" id="SSF90123">
    <property type="entry name" value="ABC transporter transmembrane region"/>
    <property type="match status" value="1"/>
</dbReference>
<dbReference type="Gene3D" id="1.20.1560.10">
    <property type="entry name" value="ABC transporter type 1, transmembrane domain"/>
    <property type="match status" value="1"/>
</dbReference>
<evidence type="ECO:0000313" key="12">
    <source>
        <dbReference type="EMBL" id="MBE9215586.1"/>
    </source>
</evidence>
<dbReference type="InterPro" id="IPR027417">
    <property type="entry name" value="P-loop_NTPase"/>
</dbReference>
<keyword evidence="3" id="KW-1003">Cell membrane</keyword>
<dbReference type="PROSITE" id="PS00211">
    <property type="entry name" value="ABC_TRANSPORTER_1"/>
    <property type="match status" value="1"/>
</dbReference>
<feature type="transmembrane region" description="Helical" evidence="9">
    <location>
        <begin position="200"/>
        <end position="219"/>
    </location>
</feature>
<keyword evidence="2" id="KW-0813">Transport</keyword>
<keyword evidence="7 9" id="KW-1133">Transmembrane helix</keyword>
<dbReference type="InterPro" id="IPR039421">
    <property type="entry name" value="Type_1_exporter"/>
</dbReference>